<proteinExistence type="predicted"/>
<evidence type="ECO:0000313" key="1">
    <source>
        <dbReference type="EMBL" id="TCO53664.1"/>
    </source>
</evidence>
<comment type="caution">
    <text evidence="1">The sequence shown here is derived from an EMBL/GenBank/DDBJ whole genome shotgun (WGS) entry which is preliminary data.</text>
</comment>
<organism evidence="1 2">
    <name type="scientific">Actinocrispum wychmicini</name>
    <dbReference type="NCBI Taxonomy" id="1213861"/>
    <lineage>
        <taxon>Bacteria</taxon>
        <taxon>Bacillati</taxon>
        <taxon>Actinomycetota</taxon>
        <taxon>Actinomycetes</taxon>
        <taxon>Pseudonocardiales</taxon>
        <taxon>Pseudonocardiaceae</taxon>
        <taxon>Actinocrispum</taxon>
    </lineage>
</organism>
<protein>
    <submittedName>
        <fullName evidence="1">Uncharacterized protein</fullName>
    </submittedName>
</protein>
<name>A0A4R2J5N9_9PSEU</name>
<dbReference type="Proteomes" id="UP000295680">
    <property type="component" value="Unassembled WGS sequence"/>
</dbReference>
<dbReference type="OrthoDB" id="3383530at2"/>
<reference evidence="1 2" key="1">
    <citation type="submission" date="2019-03" db="EMBL/GenBank/DDBJ databases">
        <title>Genomic Encyclopedia of Type Strains, Phase IV (KMG-IV): sequencing the most valuable type-strain genomes for metagenomic binning, comparative biology and taxonomic classification.</title>
        <authorList>
            <person name="Goeker M."/>
        </authorList>
    </citation>
    <scope>NUCLEOTIDE SEQUENCE [LARGE SCALE GENOMIC DNA]</scope>
    <source>
        <strain evidence="1 2">DSM 45934</strain>
    </source>
</reference>
<sequence>MDPEWSTLAETAASALVKRLATDGWEKVVAAVGALWRRVHPDRADTVRAEAAETRENLVAARGTGGESVEEDLVGEWRSRLRRLVAADPGVVDELRHLVAEWSPAENRGGYTEIGQLTMRANASGHSRVTMAGRDAHVVK</sequence>
<gene>
    <name evidence="1" type="ORF">EV192_110253</name>
</gene>
<accession>A0A4R2J5N9</accession>
<keyword evidence="2" id="KW-1185">Reference proteome</keyword>
<evidence type="ECO:0000313" key="2">
    <source>
        <dbReference type="Proteomes" id="UP000295680"/>
    </source>
</evidence>
<dbReference type="RefSeq" id="WP_132123623.1">
    <property type="nucleotide sequence ID" value="NZ_SLWS01000010.1"/>
</dbReference>
<dbReference type="EMBL" id="SLWS01000010">
    <property type="protein sequence ID" value="TCO53664.1"/>
    <property type="molecule type" value="Genomic_DNA"/>
</dbReference>
<dbReference type="AlphaFoldDB" id="A0A4R2J5N9"/>